<protein>
    <recommendedName>
        <fullName evidence="2">Glycoside hydrolase family 65 C-terminal domain-containing protein</fullName>
    </recommendedName>
</protein>
<gene>
    <name evidence="3" type="ORF">HF086_010437</name>
</gene>
<dbReference type="EMBL" id="JACEFF010000177">
    <property type="protein sequence ID" value="KAH9642784.1"/>
    <property type="molecule type" value="Genomic_DNA"/>
</dbReference>
<dbReference type="Proteomes" id="UP000814243">
    <property type="component" value="Unassembled WGS sequence"/>
</dbReference>
<proteinExistence type="inferred from homology"/>
<dbReference type="PANTHER" id="PTHR11051:SF8">
    <property type="entry name" value="PROTEIN-GLUCOSYLGALACTOSYLHYDROXYLYSINE GLUCOSIDASE"/>
    <property type="match status" value="1"/>
</dbReference>
<organism evidence="3 4">
    <name type="scientific">Spodoptera exigua</name>
    <name type="common">Beet armyworm</name>
    <name type="synonym">Noctua fulgens</name>
    <dbReference type="NCBI Taxonomy" id="7107"/>
    <lineage>
        <taxon>Eukaryota</taxon>
        <taxon>Metazoa</taxon>
        <taxon>Ecdysozoa</taxon>
        <taxon>Arthropoda</taxon>
        <taxon>Hexapoda</taxon>
        <taxon>Insecta</taxon>
        <taxon>Pterygota</taxon>
        <taxon>Neoptera</taxon>
        <taxon>Endopterygota</taxon>
        <taxon>Lepidoptera</taxon>
        <taxon>Glossata</taxon>
        <taxon>Ditrysia</taxon>
        <taxon>Noctuoidea</taxon>
        <taxon>Noctuidae</taxon>
        <taxon>Amphipyrinae</taxon>
        <taxon>Spodoptera</taxon>
    </lineage>
</organism>
<sequence length="330" mass="37383">MVKLHTCIVLQEDGEVLYQKHVDQWQKLYHQGGMEIEGNLELGKIVNGIWYYFLSALPSEESFQSLGRYYGLSPTGLARGGTFEDYEDIAWSLALPYDEENDYHPQFTNYQRGEEIKQADAVLLGFPLQYSMNISTRLNDLTYYESVTRENGPAMTWSMHTIGHLQLDDDAKAEEMFNRSYEGFVREPFKIWTELRRPDSGAVNFFTGMGGFLQTLVFGYAGVSIHLDRLEINKPRLPPKATKFTIRGIKYLGSNLTLEVSANSTKLSVTSMDDNWRLALNDGKYTVTLAPGITVILPGAGPFTVYSEPWKDCKLPADIIGHNYIRPDGT</sequence>
<accession>A0A922SML8</accession>
<dbReference type="GO" id="GO:0005975">
    <property type="term" value="P:carbohydrate metabolic process"/>
    <property type="evidence" value="ECO:0007669"/>
    <property type="project" value="InterPro"/>
</dbReference>
<evidence type="ECO:0000259" key="2">
    <source>
        <dbReference type="Pfam" id="PF03633"/>
    </source>
</evidence>
<dbReference type="AlphaFoldDB" id="A0A922SML8"/>
<evidence type="ECO:0000256" key="1">
    <source>
        <dbReference type="ARBA" id="ARBA00006768"/>
    </source>
</evidence>
<dbReference type="GO" id="GO:0004553">
    <property type="term" value="F:hydrolase activity, hydrolyzing O-glycosyl compounds"/>
    <property type="evidence" value="ECO:0007669"/>
    <property type="project" value="TreeGrafter"/>
</dbReference>
<dbReference type="PANTHER" id="PTHR11051">
    <property type="entry name" value="GLYCOSYL HYDROLASE-RELATED"/>
    <property type="match status" value="1"/>
</dbReference>
<dbReference type="Pfam" id="PF03633">
    <property type="entry name" value="Glyco_hydro_65C"/>
    <property type="match status" value="1"/>
</dbReference>
<name>A0A922SML8_SPOEX</name>
<reference evidence="3" key="1">
    <citation type="journal article" date="2021" name="G3 (Bethesda)">
        <title>Genome and transcriptome analysis of the beet armyworm Spodoptera exigua reveals targets for pest control. .</title>
        <authorList>
            <person name="Simon S."/>
            <person name="Breeschoten T."/>
            <person name="Jansen H.J."/>
            <person name="Dirks R.P."/>
            <person name="Schranz M.E."/>
            <person name="Ros V.I.D."/>
        </authorList>
    </citation>
    <scope>NUCLEOTIDE SEQUENCE</scope>
    <source>
        <strain evidence="3">TB_SE_WUR_2020</strain>
    </source>
</reference>
<dbReference type="InterPro" id="IPR005194">
    <property type="entry name" value="Glyco_hydro_65_C"/>
</dbReference>
<dbReference type="Gene3D" id="1.50.10.10">
    <property type="match status" value="1"/>
</dbReference>
<dbReference type="InterPro" id="IPR012341">
    <property type="entry name" value="6hp_glycosidase-like_sf"/>
</dbReference>
<comment type="similarity">
    <text evidence="1">Belongs to the glycosyl hydrolase 65 family.</text>
</comment>
<comment type="caution">
    <text evidence="3">The sequence shown here is derived from an EMBL/GenBank/DDBJ whole genome shotgun (WGS) entry which is preliminary data.</text>
</comment>
<evidence type="ECO:0000313" key="4">
    <source>
        <dbReference type="Proteomes" id="UP000814243"/>
    </source>
</evidence>
<evidence type="ECO:0000313" key="3">
    <source>
        <dbReference type="EMBL" id="KAH9642784.1"/>
    </source>
</evidence>
<feature type="domain" description="Glycoside hydrolase family 65 C-terminal" evidence="2">
    <location>
        <begin position="228"/>
        <end position="287"/>
    </location>
</feature>
<dbReference type="SUPFAM" id="SSF48208">
    <property type="entry name" value="Six-hairpin glycosidases"/>
    <property type="match status" value="1"/>
</dbReference>
<dbReference type="Gene3D" id="2.60.420.10">
    <property type="entry name" value="Maltose phosphorylase, domain 3"/>
    <property type="match status" value="1"/>
</dbReference>
<dbReference type="InterPro" id="IPR008928">
    <property type="entry name" value="6-hairpin_glycosidase_sf"/>
</dbReference>